<comment type="caution">
    <text evidence="3">The sequence shown here is derived from an EMBL/GenBank/DDBJ whole genome shotgun (WGS) entry which is preliminary data.</text>
</comment>
<accession>A0ABV4W9F8</accession>
<evidence type="ECO:0000256" key="2">
    <source>
        <dbReference type="SAM" id="Phobius"/>
    </source>
</evidence>
<dbReference type="EMBL" id="JBHFLD010000022">
    <property type="protein sequence ID" value="MFB2716811.1"/>
    <property type="molecule type" value="Genomic_DNA"/>
</dbReference>
<keyword evidence="4" id="KW-1185">Reference proteome</keyword>
<sequence length="139" mass="15028">MGYPDDAHDRASALTPMIATIRHRTLLPLMVMLIALAGMTLSTIGEASSHGIAELTGLDVTDHGDHSHSHSLEDHGESSHGSHQHHDSGNHTHETADRLTITLTTALVVSHRQPLSFAGASPQNFRYRLERPPKPALIA</sequence>
<dbReference type="RefSeq" id="WP_374815177.1">
    <property type="nucleotide sequence ID" value="NZ_JBHFLD010000022.1"/>
</dbReference>
<reference evidence="3 4" key="1">
    <citation type="submission" date="2024-09" db="EMBL/GenBank/DDBJ databases">
        <title>Draft genome sequences of 6 high pH adapted Marinobacter shengliensis sp. isolated from Mariana forearc serpentinite mud volcanoes.</title>
        <authorList>
            <person name="Elkassas S."/>
            <person name="Serres M."/>
            <person name="Michael N."/>
            <person name="Amina P."/>
            <person name="Teodora Z."/>
            <person name="Julie H."/>
        </authorList>
    </citation>
    <scope>NUCLEOTIDE SEQUENCE [LARGE SCALE GENOMIC DNA]</scope>
    <source>
        <strain evidence="3 4">EB4</strain>
    </source>
</reference>
<organism evidence="3 4">
    <name type="scientific">Marinobacter shengliensis</name>
    <dbReference type="NCBI Taxonomy" id="1389223"/>
    <lineage>
        <taxon>Bacteria</taxon>
        <taxon>Pseudomonadati</taxon>
        <taxon>Pseudomonadota</taxon>
        <taxon>Gammaproteobacteria</taxon>
        <taxon>Pseudomonadales</taxon>
        <taxon>Marinobacteraceae</taxon>
        <taxon>Marinobacter</taxon>
    </lineage>
</organism>
<keyword evidence="2" id="KW-1133">Transmembrane helix</keyword>
<gene>
    <name evidence="3" type="ORF">ACE05E_15095</name>
</gene>
<evidence type="ECO:0000256" key="1">
    <source>
        <dbReference type="SAM" id="MobiDB-lite"/>
    </source>
</evidence>
<keyword evidence="2" id="KW-0812">Transmembrane</keyword>
<keyword evidence="2" id="KW-0472">Membrane</keyword>
<feature type="region of interest" description="Disordered" evidence="1">
    <location>
        <begin position="59"/>
        <end position="93"/>
    </location>
</feature>
<proteinExistence type="predicted"/>
<feature type="compositionally biased region" description="Basic and acidic residues" evidence="1">
    <location>
        <begin position="60"/>
        <end position="93"/>
    </location>
</feature>
<dbReference type="Proteomes" id="UP001576762">
    <property type="component" value="Unassembled WGS sequence"/>
</dbReference>
<evidence type="ECO:0008006" key="5">
    <source>
        <dbReference type="Google" id="ProtNLM"/>
    </source>
</evidence>
<evidence type="ECO:0000313" key="3">
    <source>
        <dbReference type="EMBL" id="MFB2716811.1"/>
    </source>
</evidence>
<feature type="transmembrane region" description="Helical" evidence="2">
    <location>
        <begin position="26"/>
        <end position="45"/>
    </location>
</feature>
<evidence type="ECO:0000313" key="4">
    <source>
        <dbReference type="Proteomes" id="UP001576762"/>
    </source>
</evidence>
<name>A0ABV4W9F8_9GAMM</name>
<protein>
    <recommendedName>
        <fullName evidence="5">Cobalt transporter</fullName>
    </recommendedName>
</protein>